<name>A0A8J4EJ65_9ACTN</name>
<dbReference type="SUPFAM" id="SSF53067">
    <property type="entry name" value="Actin-like ATPase domain"/>
    <property type="match status" value="2"/>
</dbReference>
<accession>A0A8J4EJ65</accession>
<organism evidence="2 3">
    <name type="scientific">Actinocatenispora comari</name>
    <dbReference type="NCBI Taxonomy" id="2807577"/>
    <lineage>
        <taxon>Bacteria</taxon>
        <taxon>Bacillati</taxon>
        <taxon>Actinomycetota</taxon>
        <taxon>Actinomycetes</taxon>
        <taxon>Micromonosporales</taxon>
        <taxon>Micromonosporaceae</taxon>
        <taxon>Actinocatenispora</taxon>
    </lineage>
</organism>
<proteinExistence type="predicted"/>
<dbReference type="RefSeq" id="WP_207124569.1">
    <property type="nucleotide sequence ID" value="NZ_BOPO01000028.1"/>
</dbReference>
<dbReference type="InterPro" id="IPR022496">
    <property type="entry name" value="T6A_TsaB"/>
</dbReference>
<comment type="caution">
    <text evidence="2">The sequence shown here is derived from an EMBL/GenBank/DDBJ whole genome shotgun (WGS) entry which is preliminary data.</text>
</comment>
<evidence type="ECO:0000313" key="3">
    <source>
        <dbReference type="Proteomes" id="UP000614996"/>
    </source>
</evidence>
<dbReference type="Proteomes" id="UP000614996">
    <property type="component" value="Unassembled WGS sequence"/>
</dbReference>
<evidence type="ECO:0000313" key="2">
    <source>
        <dbReference type="EMBL" id="GIL26812.1"/>
    </source>
</evidence>
<dbReference type="Gene3D" id="3.30.420.40">
    <property type="match status" value="2"/>
</dbReference>
<gene>
    <name evidence="2" type="ORF">NUM_20660</name>
</gene>
<feature type="domain" description="Gcp-like" evidence="1">
    <location>
        <begin position="34"/>
        <end position="161"/>
    </location>
</feature>
<dbReference type="NCBIfam" id="TIGR03725">
    <property type="entry name" value="T6A_YeaZ"/>
    <property type="match status" value="1"/>
</dbReference>
<dbReference type="GO" id="GO:0002949">
    <property type="term" value="P:tRNA threonylcarbamoyladenosine modification"/>
    <property type="evidence" value="ECO:0007669"/>
    <property type="project" value="InterPro"/>
</dbReference>
<keyword evidence="3" id="KW-1185">Reference proteome</keyword>
<dbReference type="Pfam" id="PF00814">
    <property type="entry name" value="TsaD"/>
    <property type="match status" value="1"/>
</dbReference>
<reference evidence="3" key="1">
    <citation type="journal article" date="2021" name="Int. J. Syst. Evol. Microbiol.">
        <title>Actinocatenispora comari sp. nov., an endophytic actinomycete isolated from aerial parts of Comarum salesowianum.</title>
        <authorList>
            <person name="Oyunbileg N."/>
            <person name="Iizaka Y."/>
            <person name="Hamada M."/>
            <person name="Davaapurev B.O."/>
            <person name="Fukumoto A."/>
            <person name="Tsetseg B."/>
            <person name="Kato F."/>
            <person name="Tamura T."/>
            <person name="Batkhuu J."/>
            <person name="Anzai Y."/>
        </authorList>
    </citation>
    <scope>NUCLEOTIDE SEQUENCE [LARGE SCALE GENOMIC DNA]</scope>
    <source>
        <strain evidence="3">NUM-2625</strain>
    </source>
</reference>
<dbReference type="GO" id="GO:0005829">
    <property type="term" value="C:cytosol"/>
    <property type="evidence" value="ECO:0007669"/>
    <property type="project" value="TreeGrafter"/>
</dbReference>
<dbReference type="InterPro" id="IPR000905">
    <property type="entry name" value="Gcp-like_dom"/>
</dbReference>
<protein>
    <submittedName>
        <fullName evidence="2">tRNA (Adenosine(37)-N6)-threonylcarbamoyltransferase complex dimerization subunit type 1 TsaB</fullName>
    </submittedName>
</protein>
<dbReference type="InterPro" id="IPR043129">
    <property type="entry name" value="ATPase_NBD"/>
</dbReference>
<evidence type="ECO:0000259" key="1">
    <source>
        <dbReference type="Pfam" id="PF00814"/>
    </source>
</evidence>
<dbReference type="EMBL" id="BOPO01000028">
    <property type="protein sequence ID" value="GIL26812.1"/>
    <property type="molecule type" value="Genomic_DNA"/>
</dbReference>
<dbReference type="PANTHER" id="PTHR11735">
    <property type="entry name" value="TRNA N6-ADENOSINE THREONYLCARBAMOYLTRANSFERASE"/>
    <property type="match status" value="1"/>
</dbReference>
<sequence>MLVLGVDTATAAVTAVFAEVTDDGVRELATEVTVAGQAHGERLAPAIETVLTATGHAPADLSAVVAGTGPGPFTGLRVGLVTATALGQTLAIPTYDVCTLDALGAVAGPGRVLVATDARRKEIYWASYLDGVRQTEPAVAKPAEVAAGLAVDRAVGDGAAKYAEVLGVPVADEPRYPVGTALVALAADRIRAGAPTETLVPRYLRRPDVTPAAAPKPVSTR</sequence>
<dbReference type="AlphaFoldDB" id="A0A8J4EJ65"/>
<dbReference type="PANTHER" id="PTHR11735:SF11">
    <property type="entry name" value="TRNA THREONYLCARBAMOYLADENOSINE BIOSYNTHESIS PROTEIN TSAB"/>
    <property type="match status" value="1"/>
</dbReference>